<keyword evidence="11" id="KW-1185">Reference proteome</keyword>
<comment type="catalytic activity">
    <reaction evidence="7">
        <text>L-threonyl-[protein] + ATP = O-phospho-L-threonyl-[protein] + ADP + H(+)</text>
        <dbReference type="Rhea" id="RHEA:46608"/>
        <dbReference type="Rhea" id="RHEA-COMP:11060"/>
        <dbReference type="Rhea" id="RHEA-COMP:11605"/>
        <dbReference type="ChEBI" id="CHEBI:15378"/>
        <dbReference type="ChEBI" id="CHEBI:30013"/>
        <dbReference type="ChEBI" id="CHEBI:30616"/>
        <dbReference type="ChEBI" id="CHEBI:61977"/>
        <dbReference type="ChEBI" id="CHEBI:456216"/>
        <dbReference type="EC" id="2.7.11.1"/>
    </reaction>
</comment>
<dbReference type="GO" id="GO:0005737">
    <property type="term" value="C:cytoplasm"/>
    <property type="evidence" value="ECO:0007669"/>
    <property type="project" value="TreeGrafter"/>
</dbReference>
<feature type="non-terminal residue" evidence="12">
    <location>
        <position position="1"/>
    </location>
</feature>
<evidence type="ECO:0000259" key="10">
    <source>
        <dbReference type="PROSITE" id="PS50011"/>
    </source>
</evidence>
<dbReference type="GO" id="GO:0050684">
    <property type="term" value="P:regulation of mRNA processing"/>
    <property type="evidence" value="ECO:0007669"/>
    <property type="project" value="TreeGrafter"/>
</dbReference>
<accession>A0A6P3IYW5</accession>
<evidence type="ECO:0000313" key="12">
    <source>
        <dbReference type="RefSeq" id="XP_010856290.1"/>
    </source>
</evidence>
<dbReference type="Gene3D" id="1.10.510.10">
    <property type="entry name" value="Transferase(Phosphotransferase) domain 1"/>
    <property type="match status" value="2"/>
</dbReference>
<dbReference type="RefSeq" id="XP_010856290.1">
    <property type="nucleotide sequence ID" value="XM_010857988.1"/>
</dbReference>
<feature type="region of interest" description="Disordered" evidence="9">
    <location>
        <begin position="98"/>
        <end position="163"/>
    </location>
</feature>
<dbReference type="InterPro" id="IPR013548">
    <property type="entry name" value="Plexin_cytoplasmic_RasGAP_dom"/>
</dbReference>
<dbReference type="KEGG" id="bbis:105001613"/>
<name>A0A6P3IYW5_BISBB</name>
<dbReference type="Pfam" id="PF08337">
    <property type="entry name" value="Plexin_cytopl"/>
    <property type="match status" value="1"/>
</dbReference>
<dbReference type="SMART" id="SM00220">
    <property type="entry name" value="S_TKc"/>
    <property type="match status" value="1"/>
</dbReference>
<dbReference type="GeneID" id="105001613"/>
<dbReference type="GO" id="GO:0035556">
    <property type="term" value="P:intracellular signal transduction"/>
    <property type="evidence" value="ECO:0007669"/>
    <property type="project" value="TreeGrafter"/>
</dbReference>
<dbReference type="Gene3D" id="1.10.506.10">
    <property type="entry name" value="GTPase Activation - p120gap, domain 1"/>
    <property type="match status" value="1"/>
</dbReference>
<dbReference type="FunFam" id="1.10.510.10:FF:000293">
    <property type="entry name" value="SRSF protein kinase 1"/>
    <property type="match status" value="1"/>
</dbReference>
<dbReference type="PROSITE" id="PS00108">
    <property type="entry name" value="PROTEIN_KINASE_ST"/>
    <property type="match status" value="1"/>
</dbReference>
<dbReference type="InterPro" id="IPR011009">
    <property type="entry name" value="Kinase-like_dom_sf"/>
</dbReference>
<keyword evidence="5" id="KW-0418">Kinase</keyword>
<organism evidence="11 12">
    <name type="scientific">Bison bison bison</name>
    <name type="common">North American plains bison</name>
    <dbReference type="NCBI Taxonomy" id="43346"/>
    <lineage>
        <taxon>Eukaryota</taxon>
        <taxon>Metazoa</taxon>
        <taxon>Chordata</taxon>
        <taxon>Craniata</taxon>
        <taxon>Vertebrata</taxon>
        <taxon>Euteleostomi</taxon>
        <taxon>Mammalia</taxon>
        <taxon>Eutheria</taxon>
        <taxon>Laurasiatheria</taxon>
        <taxon>Artiodactyla</taxon>
        <taxon>Ruminantia</taxon>
        <taxon>Pecora</taxon>
        <taxon>Bovidae</taxon>
        <taxon>Bovinae</taxon>
        <taxon>Bison</taxon>
    </lineage>
</organism>
<keyword evidence="3" id="KW-0808">Transferase</keyword>
<feature type="region of interest" description="Disordered" evidence="9">
    <location>
        <begin position="413"/>
        <end position="468"/>
    </location>
</feature>
<dbReference type="InterPro" id="IPR008271">
    <property type="entry name" value="Ser/Thr_kinase_AS"/>
</dbReference>
<dbReference type="InterPro" id="IPR008936">
    <property type="entry name" value="Rho_GTPase_activation_prot"/>
</dbReference>
<dbReference type="Pfam" id="PF00069">
    <property type="entry name" value="Pkinase"/>
    <property type="match status" value="1"/>
</dbReference>
<dbReference type="PANTHER" id="PTHR47634">
    <property type="entry name" value="PROTEIN KINASE DOMAIN-CONTAINING PROTEIN-RELATED"/>
    <property type="match status" value="1"/>
</dbReference>
<dbReference type="GO" id="GO:0000245">
    <property type="term" value="P:spliceosomal complex assembly"/>
    <property type="evidence" value="ECO:0007669"/>
    <property type="project" value="TreeGrafter"/>
</dbReference>
<evidence type="ECO:0000256" key="3">
    <source>
        <dbReference type="ARBA" id="ARBA00022679"/>
    </source>
</evidence>
<dbReference type="InterPro" id="IPR051334">
    <property type="entry name" value="SRPK"/>
</dbReference>
<evidence type="ECO:0000256" key="5">
    <source>
        <dbReference type="ARBA" id="ARBA00022777"/>
    </source>
</evidence>
<evidence type="ECO:0000256" key="8">
    <source>
        <dbReference type="ARBA" id="ARBA00048679"/>
    </source>
</evidence>
<evidence type="ECO:0000256" key="4">
    <source>
        <dbReference type="ARBA" id="ARBA00022741"/>
    </source>
</evidence>
<comment type="catalytic activity">
    <reaction evidence="8">
        <text>L-seryl-[protein] + ATP = O-phospho-L-seryl-[protein] + ADP + H(+)</text>
        <dbReference type="Rhea" id="RHEA:17989"/>
        <dbReference type="Rhea" id="RHEA-COMP:9863"/>
        <dbReference type="Rhea" id="RHEA-COMP:11604"/>
        <dbReference type="ChEBI" id="CHEBI:15378"/>
        <dbReference type="ChEBI" id="CHEBI:29999"/>
        <dbReference type="ChEBI" id="CHEBI:30616"/>
        <dbReference type="ChEBI" id="CHEBI:83421"/>
        <dbReference type="ChEBI" id="CHEBI:456216"/>
        <dbReference type="EC" id="2.7.11.1"/>
    </reaction>
</comment>
<dbReference type="PROSITE" id="PS50011">
    <property type="entry name" value="PROTEIN_KINASE_DOM"/>
    <property type="match status" value="1"/>
</dbReference>
<dbReference type="GO" id="GO:0004674">
    <property type="term" value="F:protein serine/threonine kinase activity"/>
    <property type="evidence" value="ECO:0007669"/>
    <property type="project" value="UniProtKB-KW"/>
</dbReference>
<dbReference type="AlphaFoldDB" id="A0A6P3IYW5"/>
<dbReference type="PANTHER" id="PTHR47634:SF20">
    <property type="entry name" value="SRSF PROTEIN KINASE 3"/>
    <property type="match status" value="1"/>
</dbReference>
<evidence type="ECO:0000256" key="2">
    <source>
        <dbReference type="ARBA" id="ARBA00022527"/>
    </source>
</evidence>
<gene>
    <name evidence="12" type="primary">LOC105001613</name>
</gene>
<feature type="compositionally biased region" description="Low complexity" evidence="9">
    <location>
        <begin position="444"/>
        <end position="453"/>
    </location>
</feature>
<dbReference type="EC" id="2.7.11.1" evidence="1"/>
<protein>
    <recommendedName>
        <fullName evidence="1">non-specific serine/threonine protein kinase</fullName>
        <ecNumber evidence="1">2.7.11.1</ecNumber>
    </recommendedName>
</protein>
<dbReference type="Gene3D" id="3.30.200.20">
    <property type="entry name" value="Phosphorylase Kinase, domain 1"/>
    <property type="match status" value="1"/>
</dbReference>
<evidence type="ECO:0000313" key="11">
    <source>
        <dbReference type="Proteomes" id="UP000515208"/>
    </source>
</evidence>
<dbReference type="Proteomes" id="UP000515208">
    <property type="component" value="Unplaced"/>
</dbReference>
<reference evidence="12" key="1">
    <citation type="submission" date="2025-08" db="UniProtKB">
        <authorList>
            <consortium name="RefSeq"/>
        </authorList>
    </citation>
    <scope>IDENTIFICATION</scope>
    <source>
        <tissue evidence="12">Blood</tissue>
    </source>
</reference>
<keyword evidence="6" id="KW-0067">ATP-binding</keyword>
<feature type="compositionally biased region" description="Polar residues" evidence="9">
    <location>
        <begin position="457"/>
        <end position="468"/>
    </location>
</feature>
<keyword evidence="2" id="KW-0723">Serine/threonine-protein kinase</keyword>
<dbReference type="GO" id="GO:0017154">
    <property type="term" value="F:semaphorin receptor activity"/>
    <property type="evidence" value="ECO:0007669"/>
    <property type="project" value="InterPro"/>
</dbReference>
<dbReference type="GO" id="GO:0005634">
    <property type="term" value="C:nucleus"/>
    <property type="evidence" value="ECO:0007669"/>
    <property type="project" value="TreeGrafter"/>
</dbReference>
<feature type="compositionally biased region" description="Polar residues" evidence="9">
    <location>
        <begin position="417"/>
        <end position="434"/>
    </location>
</feature>
<evidence type="ECO:0000256" key="9">
    <source>
        <dbReference type="SAM" id="MobiDB-lite"/>
    </source>
</evidence>
<evidence type="ECO:0000256" key="1">
    <source>
        <dbReference type="ARBA" id="ARBA00012513"/>
    </source>
</evidence>
<dbReference type="SUPFAM" id="SSF56112">
    <property type="entry name" value="Protein kinase-like (PK-like)"/>
    <property type="match status" value="1"/>
</dbReference>
<proteinExistence type="predicted"/>
<evidence type="ECO:0000256" key="6">
    <source>
        <dbReference type="ARBA" id="ARBA00022840"/>
    </source>
</evidence>
<feature type="domain" description="Protein kinase" evidence="10">
    <location>
        <begin position="94"/>
        <end position="439"/>
    </location>
</feature>
<sequence length="532" mass="57717">LLLRFWVNTLKNPQLIFDVRVSDNVDAVLAVIAQTFMDSCTVSEHKVGRDSPVNKLLYAREIPRYKQMVERYYSDIRQSPPASYQEMNSALTELSGVRTQGKGEAGGSRSGPGPHPPCASPRITPRLPTACKLCKNSPPTSTVRPKHSRTGGPEGLPTPGEQLARGRLKPYVDLWFLLQVRDSDPSDPKRETIVQLIDDFRISGVNGVHVCMGLEVLGHQLLKWIIKSNYQGLPVPCVKSIVRQVLHGLDYLHTKCKIIHTDIKPENILLCVGDAYIRRLAAEATEWQQSGAPPPSRSTVSTAPQEVLVSWAASFPRPHFPICSELTSQPLWFPLLPNSPCCPTLLQGHLQKAGWAFELATGDYLFEPHSGEDYSRDEDHIAHIVELLGDIPPAFALSGRYSREFFNRRAAPWPVSPDSSSRLEAGSGSTSSSGCHLGGVGADPSPASSSPAPRGNRSLSPGSQTSGFSGSLFSPASCSILSGSSNQREVGGLLSPSTPFGASNLLVNPLEPQNADKIKIKIADLGNACWVV</sequence>
<evidence type="ECO:0000256" key="7">
    <source>
        <dbReference type="ARBA" id="ARBA00047899"/>
    </source>
</evidence>
<dbReference type="SUPFAM" id="SSF48350">
    <property type="entry name" value="GTPase activation domain, GAP"/>
    <property type="match status" value="1"/>
</dbReference>
<dbReference type="InterPro" id="IPR000719">
    <property type="entry name" value="Prot_kinase_dom"/>
</dbReference>
<dbReference type="GO" id="GO:0005524">
    <property type="term" value="F:ATP binding"/>
    <property type="evidence" value="ECO:0007669"/>
    <property type="project" value="UniProtKB-KW"/>
</dbReference>
<keyword evidence="4" id="KW-0547">Nucleotide-binding</keyword>